<organism evidence="12 13">
    <name type="scientific">Ceratodon purpureus</name>
    <name type="common">Fire moss</name>
    <name type="synonym">Dicranum purpureum</name>
    <dbReference type="NCBI Taxonomy" id="3225"/>
    <lineage>
        <taxon>Eukaryota</taxon>
        <taxon>Viridiplantae</taxon>
        <taxon>Streptophyta</taxon>
        <taxon>Embryophyta</taxon>
        <taxon>Bryophyta</taxon>
        <taxon>Bryophytina</taxon>
        <taxon>Bryopsida</taxon>
        <taxon>Dicranidae</taxon>
        <taxon>Pseudoditrichales</taxon>
        <taxon>Ditrichaceae</taxon>
        <taxon>Ceratodon</taxon>
    </lineage>
</organism>
<evidence type="ECO:0000256" key="4">
    <source>
        <dbReference type="ARBA" id="ARBA00022853"/>
    </source>
</evidence>
<dbReference type="InterPro" id="IPR016181">
    <property type="entry name" value="Acyl_CoA_acyltransferase"/>
</dbReference>
<keyword evidence="2" id="KW-0808">Transferase</keyword>
<evidence type="ECO:0000313" key="12">
    <source>
        <dbReference type="EMBL" id="KAG0564070.1"/>
    </source>
</evidence>
<dbReference type="GO" id="GO:0000139">
    <property type="term" value="C:Golgi membrane"/>
    <property type="evidence" value="ECO:0007669"/>
    <property type="project" value="TreeGrafter"/>
</dbReference>
<evidence type="ECO:0000259" key="11">
    <source>
        <dbReference type="PROSITE" id="PS51186"/>
    </source>
</evidence>
<dbReference type="InterPro" id="IPR000182">
    <property type="entry name" value="GNAT_dom"/>
</dbReference>
<dbReference type="PANTHER" id="PTHR14744">
    <property type="entry name" value="N-ALPHA-ACETYLTRANSFERASE 60"/>
    <property type="match status" value="1"/>
</dbReference>
<dbReference type="InterPro" id="IPR045141">
    <property type="entry name" value="NAA60-like"/>
</dbReference>
<comment type="caution">
    <text evidence="12">The sequence shown here is derived from an EMBL/GenBank/DDBJ whole genome shotgun (WGS) entry which is preliminary data.</text>
</comment>
<comment type="similarity">
    <text evidence="6">Belongs to the acetyltransferase family. NAA60 subfamily.</text>
</comment>
<dbReference type="FunFam" id="3.40.630.30:FF:000041">
    <property type="entry name" value="Histone acetyltransferase MCC1 isoform A"/>
    <property type="match status" value="1"/>
</dbReference>
<dbReference type="Pfam" id="PF00583">
    <property type="entry name" value="Acetyltransf_1"/>
    <property type="match status" value="1"/>
</dbReference>
<evidence type="ECO:0000256" key="7">
    <source>
        <dbReference type="ARBA" id="ARBA00026111"/>
    </source>
</evidence>
<dbReference type="GO" id="GO:0004402">
    <property type="term" value="F:histone acetyltransferase activity"/>
    <property type="evidence" value="ECO:0007669"/>
    <property type="project" value="TreeGrafter"/>
</dbReference>
<sequence>MDGAQQHKLHPFYDLHPQLLHQSGNGHNYAHKIVSVPGASSGFLPTSDISGYAPAVVVPTVPPRVPIINHRSTISYRKIRPSDLVVLQKMHEDLFPIKYEMDFFLNVVHGRGILSWAAVDRSRTDSQCDELIGFVTARVIAASEDDEIDMLGYEISKSERTLIYILTLGVAQSYRNSGIASALLWEVIEYANQMSSCRALYLHVIAYNRPAIMFYQKNMFQCLRRLHNFYTIDGDTHDAFLYVFYVNGGRSPCTAMYVTPSSSVFAENLLIQCNHIVKKWSP</sequence>
<evidence type="ECO:0000256" key="3">
    <source>
        <dbReference type="ARBA" id="ARBA00022829"/>
    </source>
</evidence>
<evidence type="ECO:0000313" key="13">
    <source>
        <dbReference type="Proteomes" id="UP000822688"/>
    </source>
</evidence>
<comment type="catalytic activity">
    <reaction evidence="9">
        <text>L-lysyl-[protein] + acetyl-CoA = N(6)-acetyl-L-lysyl-[protein] + CoA + H(+)</text>
        <dbReference type="Rhea" id="RHEA:45948"/>
        <dbReference type="Rhea" id="RHEA-COMP:9752"/>
        <dbReference type="Rhea" id="RHEA-COMP:10731"/>
        <dbReference type="ChEBI" id="CHEBI:15378"/>
        <dbReference type="ChEBI" id="CHEBI:29969"/>
        <dbReference type="ChEBI" id="CHEBI:57287"/>
        <dbReference type="ChEBI" id="CHEBI:57288"/>
        <dbReference type="ChEBI" id="CHEBI:61930"/>
        <dbReference type="EC" id="2.3.1.48"/>
    </reaction>
</comment>
<protein>
    <recommendedName>
        <fullName evidence="8">N-alpha-acetyltransferase 60</fullName>
        <ecNumber evidence="7">2.3.1.259</ecNumber>
        <ecNumber evidence="1">2.3.1.48</ecNumber>
    </recommendedName>
</protein>
<dbReference type="Gene3D" id="3.40.630.30">
    <property type="match status" value="1"/>
</dbReference>
<dbReference type="OrthoDB" id="47374at2759"/>
<reference evidence="12" key="1">
    <citation type="submission" date="2020-06" db="EMBL/GenBank/DDBJ databases">
        <title>WGS assembly of Ceratodon purpureus strain R40.</title>
        <authorList>
            <person name="Carey S.B."/>
            <person name="Jenkins J."/>
            <person name="Shu S."/>
            <person name="Lovell J.T."/>
            <person name="Sreedasyam A."/>
            <person name="Maumus F."/>
            <person name="Tiley G.P."/>
            <person name="Fernandez-Pozo N."/>
            <person name="Barry K."/>
            <person name="Chen C."/>
            <person name="Wang M."/>
            <person name="Lipzen A."/>
            <person name="Daum C."/>
            <person name="Saski C.A."/>
            <person name="Payton A.C."/>
            <person name="Mcbreen J.C."/>
            <person name="Conrad R.E."/>
            <person name="Kollar L.M."/>
            <person name="Olsson S."/>
            <person name="Huttunen S."/>
            <person name="Landis J.B."/>
            <person name="Wickett N.J."/>
            <person name="Johnson M.G."/>
            <person name="Rensing S.A."/>
            <person name="Grimwood J."/>
            <person name="Schmutz J."/>
            <person name="Mcdaniel S.F."/>
        </authorList>
    </citation>
    <scope>NUCLEOTIDE SEQUENCE</scope>
    <source>
        <strain evidence="12">R40</strain>
    </source>
</reference>
<evidence type="ECO:0000256" key="9">
    <source>
        <dbReference type="ARBA" id="ARBA00048017"/>
    </source>
</evidence>
<dbReference type="PANTHER" id="PTHR14744:SF15">
    <property type="entry name" value="N-ALPHA-ACETYLTRANSFERASE 60"/>
    <property type="match status" value="1"/>
</dbReference>
<evidence type="ECO:0000256" key="5">
    <source>
        <dbReference type="ARBA" id="ARBA00023315"/>
    </source>
</evidence>
<keyword evidence="4" id="KW-0156">Chromatin regulator</keyword>
<evidence type="ECO:0000256" key="8">
    <source>
        <dbReference type="ARBA" id="ARBA00026144"/>
    </source>
</evidence>
<dbReference type="EC" id="2.3.1.48" evidence="1"/>
<comment type="catalytic activity">
    <reaction evidence="10">
        <text>N-terminal L-methionyl-[transmembrane protein] + acetyl-CoA = N-terminal N(alpha)-acetyl-L-methionyl-[transmembrane protein] + CoA + H(+)</text>
        <dbReference type="Rhea" id="RHEA:50604"/>
        <dbReference type="Rhea" id="RHEA-COMP:12745"/>
        <dbReference type="Rhea" id="RHEA-COMP:12746"/>
        <dbReference type="ChEBI" id="CHEBI:15378"/>
        <dbReference type="ChEBI" id="CHEBI:57287"/>
        <dbReference type="ChEBI" id="CHEBI:57288"/>
        <dbReference type="ChEBI" id="CHEBI:64731"/>
        <dbReference type="ChEBI" id="CHEBI:133414"/>
        <dbReference type="EC" id="2.3.1.259"/>
    </reaction>
</comment>
<keyword evidence="3" id="KW-0159">Chromosome partition</keyword>
<name>A0A8T0GYF2_CERPU</name>
<dbReference type="GO" id="GO:0120518">
    <property type="term" value="F:protein N-terminal-methionine acetyltransferase activity"/>
    <property type="evidence" value="ECO:0007669"/>
    <property type="project" value="UniProtKB-EC"/>
</dbReference>
<dbReference type="EC" id="2.3.1.259" evidence="7"/>
<dbReference type="PROSITE" id="PS51186">
    <property type="entry name" value="GNAT"/>
    <property type="match status" value="1"/>
</dbReference>
<dbReference type="AlphaFoldDB" id="A0A8T0GYF2"/>
<evidence type="ECO:0000256" key="2">
    <source>
        <dbReference type="ARBA" id="ARBA00022679"/>
    </source>
</evidence>
<accession>A0A8T0GYF2</accession>
<gene>
    <name evidence="12" type="ORF">KC19_8G080500</name>
</gene>
<keyword evidence="5" id="KW-0012">Acyltransferase</keyword>
<dbReference type="GO" id="GO:0007059">
    <property type="term" value="P:chromosome segregation"/>
    <property type="evidence" value="ECO:0007669"/>
    <property type="project" value="UniProtKB-KW"/>
</dbReference>
<evidence type="ECO:0000256" key="1">
    <source>
        <dbReference type="ARBA" id="ARBA00013184"/>
    </source>
</evidence>
<dbReference type="EMBL" id="CM026429">
    <property type="protein sequence ID" value="KAG0564070.1"/>
    <property type="molecule type" value="Genomic_DNA"/>
</dbReference>
<dbReference type="SUPFAM" id="SSF55729">
    <property type="entry name" value="Acyl-CoA N-acyltransferases (Nat)"/>
    <property type="match status" value="1"/>
</dbReference>
<keyword evidence="13" id="KW-1185">Reference proteome</keyword>
<evidence type="ECO:0000256" key="6">
    <source>
        <dbReference type="ARBA" id="ARBA00025774"/>
    </source>
</evidence>
<feature type="domain" description="N-acetyltransferase" evidence="11">
    <location>
        <begin position="74"/>
        <end position="247"/>
    </location>
</feature>
<proteinExistence type="inferred from homology"/>
<evidence type="ECO:0000256" key="10">
    <source>
        <dbReference type="ARBA" id="ARBA00048848"/>
    </source>
</evidence>
<dbReference type="CDD" id="cd04301">
    <property type="entry name" value="NAT_SF"/>
    <property type="match status" value="1"/>
</dbReference>
<dbReference type="Proteomes" id="UP000822688">
    <property type="component" value="Chromosome 8"/>
</dbReference>